<dbReference type="PROSITE" id="PS51257">
    <property type="entry name" value="PROKAR_LIPOPROTEIN"/>
    <property type="match status" value="1"/>
</dbReference>
<dbReference type="EMBL" id="BAABGA010000018">
    <property type="protein sequence ID" value="GAA4450403.1"/>
    <property type="molecule type" value="Genomic_DNA"/>
</dbReference>
<keyword evidence="3" id="KW-1185">Reference proteome</keyword>
<name>A0ABP8MJC4_9BACT</name>
<feature type="chain" id="PRO_5046576792" description="DUF4878 domain-containing protein" evidence="1">
    <location>
        <begin position="21"/>
        <end position="136"/>
    </location>
</feature>
<dbReference type="Proteomes" id="UP001500840">
    <property type="component" value="Unassembled WGS sequence"/>
</dbReference>
<sequence>MKLKKLVVAALLLSASTWGGCGSSGVVKPTDEQNAFASVEGLGDLAGDDQMFASAFVAGAAPKNRKDYGERGYQVNGEPAFDGDSVTVPVKIFGGVHATSSGDTRGGKASSVAETEQVWTLQRIDGQWKIKDAPLG</sequence>
<proteinExistence type="predicted"/>
<comment type="caution">
    <text evidence="2">The sequence shown here is derived from an EMBL/GenBank/DDBJ whole genome shotgun (WGS) entry which is preliminary data.</text>
</comment>
<gene>
    <name evidence="2" type="ORF">GCM10023156_16670</name>
</gene>
<keyword evidence="1" id="KW-0732">Signal</keyword>
<organism evidence="2 3">
    <name type="scientific">Novipirellula rosea</name>
    <dbReference type="NCBI Taxonomy" id="1031540"/>
    <lineage>
        <taxon>Bacteria</taxon>
        <taxon>Pseudomonadati</taxon>
        <taxon>Planctomycetota</taxon>
        <taxon>Planctomycetia</taxon>
        <taxon>Pirellulales</taxon>
        <taxon>Pirellulaceae</taxon>
        <taxon>Novipirellula</taxon>
    </lineage>
</organism>
<protein>
    <recommendedName>
        <fullName evidence="4">DUF4878 domain-containing protein</fullName>
    </recommendedName>
</protein>
<evidence type="ECO:0000256" key="1">
    <source>
        <dbReference type="SAM" id="SignalP"/>
    </source>
</evidence>
<evidence type="ECO:0000313" key="2">
    <source>
        <dbReference type="EMBL" id="GAA4450403.1"/>
    </source>
</evidence>
<dbReference type="RefSeq" id="WP_339938354.1">
    <property type="nucleotide sequence ID" value="NZ_BAABGA010000018.1"/>
</dbReference>
<evidence type="ECO:0008006" key="4">
    <source>
        <dbReference type="Google" id="ProtNLM"/>
    </source>
</evidence>
<reference evidence="3" key="1">
    <citation type="journal article" date="2019" name="Int. J. Syst. Evol. Microbiol.">
        <title>The Global Catalogue of Microorganisms (GCM) 10K type strain sequencing project: providing services to taxonomists for standard genome sequencing and annotation.</title>
        <authorList>
            <consortium name="The Broad Institute Genomics Platform"/>
            <consortium name="The Broad Institute Genome Sequencing Center for Infectious Disease"/>
            <person name="Wu L."/>
            <person name="Ma J."/>
        </authorList>
    </citation>
    <scope>NUCLEOTIDE SEQUENCE [LARGE SCALE GENOMIC DNA]</scope>
    <source>
        <strain evidence="3">JCM 17759</strain>
    </source>
</reference>
<evidence type="ECO:0000313" key="3">
    <source>
        <dbReference type="Proteomes" id="UP001500840"/>
    </source>
</evidence>
<feature type="signal peptide" evidence="1">
    <location>
        <begin position="1"/>
        <end position="20"/>
    </location>
</feature>
<accession>A0ABP8MJC4</accession>